<dbReference type="Pfam" id="PF00902">
    <property type="entry name" value="TatC"/>
    <property type="match status" value="1"/>
</dbReference>
<keyword evidence="5" id="KW-0811">Translocation</keyword>
<dbReference type="GO" id="GO:0043953">
    <property type="term" value="P:protein transport by the Tat complex"/>
    <property type="evidence" value="ECO:0007669"/>
    <property type="project" value="UniProtKB-UniRule"/>
</dbReference>
<organism evidence="6 7">
    <name type="scientific">Kolteria novifilia</name>
    <dbReference type="NCBI Taxonomy" id="2527975"/>
    <lineage>
        <taxon>Bacteria</taxon>
        <taxon>Pseudomonadati</taxon>
        <taxon>Planctomycetota</taxon>
        <taxon>Planctomycetia</taxon>
        <taxon>Kolteriales</taxon>
        <taxon>Kolteriaceae</taxon>
        <taxon>Kolteria</taxon>
    </lineage>
</organism>
<comment type="subunit">
    <text evidence="5">Forms a complex with TatA.</text>
</comment>
<keyword evidence="4 5" id="KW-0472">Membrane</keyword>
<dbReference type="GO" id="GO:0009977">
    <property type="term" value="F:proton motive force dependent protein transmembrane transporter activity"/>
    <property type="evidence" value="ECO:0007669"/>
    <property type="project" value="TreeGrafter"/>
</dbReference>
<dbReference type="KEGG" id="knv:Pan216_36070"/>
<feature type="transmembrane region" description="Helical" evidence="5">
    <location>
        <begin position="26"/>
        <end position="49"/>
    </location>
</feature>
<keyword evidence="3 5" id="KW-1133">Transmembrane helix</keyword>
<reference evidence="6 7" key="1">
    <citation type="submission" date="2019-02" db="EMBL/GenBank/DDBJ databases">
        <title>Deep-cultivation of Planctomycetes and their phenomic and genomic characterization uncovers novel biology.</title>
        <authorList>
            <person name="Wiegand S."/>
            <person name="Jogler M."/>
            <person name="Boedeker C."/>
            <person name="Pinto D."/>
            <person name="Vollmers J."/>
            <person name="Rivas-Marin E."/>
            <person name="Kohn T."/>
            <person name="Peeters S.H."/>
            <person name="Heuer A."/>
            <person name="Rast P."/>
            <person name="Oberbeckmann S."/>
            <person name="Bunk B."/>
            <person name="Jeske O."/>
            <person name="Meyerdierks A."/>
            <person name="Storesund J.E."/>
            <person name="Kallscheuer N."/>
            <person name="Luecker S."/>
            <person name="Lage O.M."/>
            <person name="Pohl T."/>
            <person name="Merkel B.J."/>
            <person name="Hornburger P."/>
            <person name="Mueller R.-W."/>
            <person name="Bruemmer F."/>
            <person name="Labrenz M."/>
            <person name="Spormann A.M."/>
            <person name="Op den Camp H."/>
            <person name="Overmann J."/>
            <person name="Amann R."/>
            <person name="Jetten M.S.M."/>
            <person name="Mascher T."/>
            <person name="Medema M.H."/>
            <person name="Devos D.P."/>
            <person name="Kaster A.-K."/>
            <person name="Ovreas L."/>
            <person name="Rohde M."/>
            <person name="Galperin M.Y."/>
            <person name="Jogler C."/>
        </authorList>
    </citation>
    <scope>NUCLEOTIDE SEQUENCE [LARGE SCALE GENOMIC DNA]</scope>
    <source>
        <strain evidence="6 7">Pan216</strain>
    </source>
</reference>
<keyword evidence="7" id="KW-1185">Reference proteome</keyword>
<evidence type="ECO:0000313" key="6">
    <source>
        <dbReference type="EMBL" id="QDU62737.1"/>
    </source>
</evidence>
<feature type="transmembrane region" description="Helical" evidence="5">
    <location>
        <begin position="162"/>
        <end position="187"/>
    </location>
</feature>
<keyword evidence="5" id="KW-0653">Protein transport</keyword>
<protein>
    <recommendedName>
        <fullName evidence="5">Sec-independent protein translocase protein TatC</fullName>
    </recommendedName>
</protein>
<comment type="function">
    <text evidence="5">Part of the twin-arginine translocation (Tat) system that transports large folded proteins containing a characteristic twin-arginine motif in their signal peptide across membranes.</text>
</comment>
<gene>
    <name evidence="5 6" type="primary">tatC</name>
    <name evidence="6" type="ORF">Pan216_36070</name>
</gene>
<name>A0A518B6X5_9BACT</name>
<feature type="transmembrane region" description="Helical" evidence="5">
    <location>
        <begin position="246"/>
        <end position="270"/>
    </location>
</feature>
<evidence type="ECO:0000256" key="4">
    <source>
        <dbReference type="ARBA" id="ARBA00023136"/>
    </source>
</evidence>
<keyword evidence="5" id="KW-0813">Transport</keyword>
<evidence type="ECO:0000256" key="3">
    <source>
        <dbReference type="ARBA" id="ARBA00022989"/>
    </source>
</evidence>
<dbReference type="GO" id="GO:0033281">
    <property type="term" value="C:TAT protein transport complex"/>
    <property type="evidence" value="ECO:0007669"/>
    <property type="project" value="UniProtKB-UniRule"/>
</dbReference>
<keyword evidence="2 5" id="KW-0812">Transmembrane</keyword>
<keyword evidence="5" id="KW-1003">Cell membrane</keyword>
<feature type="transmembrane region" description="Helical" evidence="5">
    <location>
        <begin position="199"/>
        <end position="226"/>
    </location>
</feature>
<dbReference type="GO" id="GO:0065002">
    <property type="term" value="P:intracellular protein transmembrane transport"/>
    <property type="evidence" value="ECO:0007669"/>
    <property type="project" value="TreeGrafter"/>
</dbReference>
<dbReference type="EMBL" id="CP036279">
    <property type="protein sequence ID" value="QDU62737.1"/>
    <property type="molecule type" value="Genomic_DNA"/>
</dbReference>
<feature type="transmembrane region" description="Helical" evidence="5">
    <location>
        <begin position="282"/>
        <end position="297"/>
    </location>
</feature>
<accession>A0A518B6X5</accession>
<dbReference type="PANTHER" id="PTHR30371">
    <property type="entry name" value="SEC-INDEPENDENT PROTEIN TRANSLOCASE PROTEIN TATC"/>
    <property type="match status" value="1"/>
</dbReference>
<proteinExistence type="inferred from homology"/>
<dbReference type="RefSeq" id="WP_145259694.1">
    <property type="nucleotide sequence ID" value="NZ_CP036279.1"/>
</dbReference>
<evidence type="ECO:0000256" key="1">
    <source>
        <dbReference type="ARBA" id="ARBA00004141"/>
    </source>
</evidence>
<feature type="transmembrane region" description="Helical" evidence="5">
    <location>
        <begin position="303"/>
        <end position="323"/>
    </location>
</feature>
<dbReference type="AlphaFoldDB" id="A0A518B6X5"/>
<comment type="subcellular location">
    <subcellularLocation>
        <location evidence="5">Cell membrane</location>
        <topology evidence="5">Multi-pass membrane protein</topology>
    </subcellularLocation>
    <subcellularLocation>
        <location evidence="1">Membrane</location>
        <topology evidence="1">Multi-pass membrane protein</topology>
    </subcellularLocation>
</comment>
<dbReference type="NCBIfam" id="TIGR00945">
    <property type="entry name" value="tatC"/>
    <property type="match status" value="1"/>
</dbReference>
<dbReference type="Proteomes" id="UP000317093">
    <property type="component" value="Chromosome"/>
</dbReference>
<evidence type="ECO:0000313" key="7">
    <source>
        <dbReference type="Proteomes" id="UP000317093"/>
    </source>
</evidence>
<dbReference type="InterPro" id="IPR002033">
    <property type="entry name" value="TatC"/>
</dbReference>
<evidence type="ECO:0000256" key="2">
    <source>
        <dbReference type="ARBA" id="ARBA00022692"/>
    </source>
</evidence>
<comment type="similarity">
    <text evidence="5">Belongs to the TatC family.</text>
</comment>
<dbReference type="HAMAP" id="MF_00902">
    <property type="entry name" value="TatC"/>
    <property type="match status" value="1"/>
</dbReference>
<dbReference type="OrthoDB" id="9777044at2"/>
<sequence length="342" mass="38464">MADHADDGSMTFGEHIEELRTHILRALAGIILAMIATLPMGHYIVVLLAEPVVEGQKEWTERVVPARIAKYVEEQQSLPTDKQDRVSFAATISPESLSEVTGTLDPEADVKIPEGGMTLNVTAPARELVVGLVMPLYEVQEPWNLKTLSAQEGVFIYFKASIGGAIVLASPWVFFQFYSFIAVGLYAHERRLVHMSLPFTIGLFLVGVLFCYFAMFPIMLTFFLGANSWMDLQPDIRLSEWVGFCVWSMILFGIAFQLPLAMLILERVGIFTYDQMKEKRKFAILGIFIVSALVTPMDPVSQILLAIPLCLLYEAGLILIRYLQSTNPFRSTDDDRFDDEFF</sequence>
<evidence type="ECO:0000256" key="5">
    <source>
        <dbReference type="HAMAP-Rule" id="MF_00902"/>
    </source>
</evidence>
<dbReference type="PANTHER" id="PTHR30371:SF0">
    <property type="entry name" value="SEC-INDEPENDENT PROTEIN TRANSLOCASE PROTEIN TATC, CHLOROPLASTIC-RELATED"/>
    <property type="match status" value="1"/>
</dbReference>